<feature type="region of interest" description="Disordered" evidence="14">
    <location>
        <begin position="359"/>
        <end position="378"/>
    </location>
</feature>
<keyword evidence="4 13" id="KW-0813">Transport</keyword>
<dbReference type="FunFam" id="3.40.1690.10:FF:000001">
    <property type="entry name" value="Flagellar biosynthetic protein FlhB"/>
    <property type="match status" value="1"/>
</dbReference>
<dbReference type="NCBIfam" id="TIGR00328">
    <property type="entry name" value="flhB"/>
    <property type="match status" value="1"/>
</dbReference>
<keyword evidence="11 13" id="KW-1006">Bacterial flagellum protein export</keyword>
<dbReference type="InterPro" id="IPR006135">
    <property type="entry name" value="T3SS_substrate_exporter"/>
</dbReference>
<dbReference type="SUPFAM" id="SSF160544">
    <property type="entry name" value="EscU C-terminal domain-like"/>
    <property type="match status" value="1"/>
</dbReference>
<feature type="transmembrane region" description="Helical" evidence="13">
    <location>
        <begin position="97"/>
        <end position="119"/>
    </location>
</feature>
<dbReference type="PRINTS" id="PR00950">
    <property type="entry name" value="TYPE3IMSPROT"/>
</dbReference>
<name>A0A2K9LSF3_9GAMM</name>
<evidence type="ECO:0000256" key="11">
    <source>
        <dbReference type="ARBA" id="ARBA00023225"/>
    </source>
</evidence>
<dbReference type="OrthoDB" id="9807950at2"/>
<organism evidence="15 16">
    <name type="scientific">Ketobacter alkanivorans</name>
    <dbReference type="NCBI Taxonomy" id="1917421"/>
    <lineage>
        <taxon>Bacteria</taxon>
        <taxon>Pseudomonadati</taxon>
        <taxon>Pseudomonadota</taxon>
        <taxon>Gammaproteobacteria</taxon>
        <taxon>Pseudomonadales</taxon>
        <taxon>Ketobacteraceae</taxon>
        <taxon>Ketobacter</taxon>
    </lineage>
</organism>
<evidence type="ECO:0000256" key="14">
    <source>
        <dbReference type="SAM" id="MobiDB-lite"/>
    </source>
</evidence>
<evidence type="ECO:0000256" key="5">
    <source>
        <dbReference type="ARBA" id="ARBA00022475"/>
    </source>
</evidence>
<keyword evidence="10 13" id="KW-0472">Membrane</keyword>
<dbReference type="InterPro" id="IPR029025">
    <property type="entry name" value="T3SS_substrate_exporter_C"/>
</dbReference>
<dbReference type="Gene3D" id="6.10.250.2080">
    <property type="match status" value="1"/>
</dbReference>
<keyword evidence="9 13" id="KW-1133">Transmembrane helix</keyword>
<dbReference type="KEGG" id="kak:Kalk_18940"/>
<evidence type="ECO:0000256" key="6">
    <source>
        <dbReference type="ARBA" id="ARBA00022692"/>
    </source>
</evidence>
<evidence type="ECO:0000256" key="9">
    <source>
        <dbReference type="ARBA" id="ARBA00022989"/>
    </source>
</evidence>
<evidence type="ECO:0000313" key="16">
    <source>
        <dbReference type="Proteomes" id="UP000235116"/>
    </source>
</evidence>
<keyword evidence="6 13" id="KW-0812">Transmembrane</keyword>
<comment type="function">
    <text evidence="12 13">Required for formation of the rod structure in the basal body of the flagellar apparatus. Together with FliI and FliH, may constitute the export apparatus of flagellin.</text>
</comment>
<keyword evidence="16" id="KW-1185">Reference proteome</keyword>
<dbReference type="Gene3D" id="3.40.1690.10">
    <property type="entry name" value="secretion proteins EscU"/>
    <property type="match status" value="1"/>
</dbReference>
<keyword evidence="5 13" id="KW-1003">Cell membrane</keyword>
<feature type="transmembrane region" description="Helical" evidence="13">
    <location>
        <begin position="34"/>
        <end position="55"/>
    </location>
</feature>
<evidence type="ECO:0000256" key="10">
    <source>
        <dbReference type="ARBA" id="ARBA00023136"/>
    </source>
</evidence>
<evidence type="ECO:0000256" key="7">
    <source>
        <dbReference type="ARBA" id="ARBA00022795"/>
    </source>
</evidence>
<gene>
    <name evidence="13 15" type="primary">flhB</name>
    <name evidence="15" type="ORF">Kalk_18940</name>
</gene>
<feature type="compositionally biased region" description="Basic and acidic residues" evidence="14">
    <location>
        <begin position="7"/>
        <end position="24"/>
    </location>
</feature>
<feature type="transmembrane region" description="Helical" evidence="13">
    <location>
        <begin position="187"/>
        <end position="212"/>
    </location>
</feature>
<comment type="similarity">
    <text evidence="2 13">Belongs to the type III secretion exporter family.</text>
</comment>
<proteinExistence type="inferred from homology"/>
<dbReference type="Pfam" id="PF01312">
    <property type="entry name" value="Bac_export_2"/>
    <property type="match status" value="1"/>
</dbReference>
<sequence>MAESEDGQERSEEPTQKKILDARKKGQIPRSRELGGVAVMIFGAAGLMMSGGLLFDAAEQVFEMNYSLPRDELLNQDVMVRSLISSAKTAFTALTPFYIAVLIAALMIPPMVGGMNFSAESIRPKLSKLNPLSGLKKMFSAQSLMEVVKAIAKFGLVSAVALMILDYNSTRFMALGFMPAHEAMAEGISIVAWALFILSCTLLVVAAIDVPFQIYQHNKQLKMTKQEVKDEYKDTEGKPEVKGKIRSKQREMAQSRMMSAVPDADVVITNPTHFAVALKYDPKKMLAPILVAKGADHIALQIKKVALANDVMILNSPPLARSIYYHTELEREIPQGLFLAVAQVLAYVYQLQQFQEGKGPNPGVVPDFPVPDDLKKDE</sequence>
<dbReference type="EMBL" id="CP022684">
    <property type="protein sequence ID" value="AUM14375.1"/>
    <property type="molecule type" value="Genomic_DNA"/>
</dbReference>
<evidence type="ECO:0000256" key="2">
    <source>
        <dbReference type="ARBA" id="ARBA00010690"/>
    </source>
</evidence>
<dbReference type="PANTHER" id="PTHR30531">
    <property type="entry name" value="FLAGELLAR BIOSYNTHETIC PROTEIN FLHB"/>
    <property type="match status" value="1"/>
</dbReference>
<evidence type="ECO:0000256" key="13">
    <source>
        <dbReference type="RuleBase" id="RU364091"/>
    </source>
</evidence>
<feature type="transmembrane region" description="Helical" evidence="13">
    <location>
        <begin position="147"/>
        <end position="167"/>
    </location>
</feature>
<evidence type="ECO:0000256" key="8">
    <source>
        <dbReference type="ARBA" id="ARBA00022927"/>
    </source>
</evidence>
<evidence type="ECO:0000256" key="4">
    <source>
        <dbReference type="ARBA" id="ARBA00022448"/>
    </source>
</evidence>
<evidence type="ECO:0000313" key="15">
    <source>
        <dbReference type="EMBL" id="AUM14375.1"/>
    </source>
</evidence>
<dbReference type="GO" id="GO:0044780">
    <property type="term" value="P:bacterial-type flagellum assembly"/>
    <property type="evidence" value="ECO:0007669"/>
    <property type="project" value="InterPro"/>
</dbReference>
<accession>A0A2K9LSF3</accession>
<dbReference type="AlphaFoldDB" id="A0A2K9LSF3"/>
<keyword evidence="8 13" id="KW-0653">Protein transport</keyword>
<feature type="region of interest" description="Disordered" evidence="14">
    <location>
        <begin position="1"/>
        <end position="27"/>
    </location>
</feature>
<dbReference type="PANTHER" id="PTHR30531:SF12">
    <property type="entry name" value="FLAGELLAR BIOSYNTHETIC PROTEIN FLHB"/>
    <property type="match status" value="1"/>
</dbReference>
<evidence type="ECO:0000256" key="1">
    <source>
        <dbReference type="ARBA" id="ARBA00004651"/>
    </source>
</evidence>
<comment type="subcellular location">
    <subcellularLocation>
        <location evidence="1">Cell membrane</location>
        <topology evidence="1">Multi-pass membrane protein</topology>
    </subcellularLocation>
</comment>
<reference evidence="16" key="1">
    <citation type="submission" date="2017-08" db="EMBL/GenBank/DDBJ databases">
        <title>Direct submision.</title>
        <authorList>
            <person name="Kim S.-J."/>
            <person name="Rhee S.-K."/>
        </authorList>
    </citation>
    <scope>NUCLEOTIDE SEQUENCE [LARGE SCALE GENOMIC DNA]</scope>
    <source>
        <strain evidence="16">GI5</strain>
    </source>
</reference>
<protein>
    <recommendedName>
        <fullName evidence="3 13">Flagellar biosynthetic protein FlhB</fullName>
    </recommendedName>
</protein>
<evidence type="ECO:0000256" key="3">
    <source>
        <dbReference type="ARBA" id="ARBA00021622"/>
    </source>
</evidence>
<evidence type="ECO:0000256" key="12">
    <source>
        <dbReference type="ARBA" id="ARBA00025078"/>
    </source>
</evidence>
<dbReference type="GO" id="GO:0009306">
    <property type="term" value="P:protein secretion"/>
    <property type="evidence" value="ECO:0007669"/>
    <property type="project" value="InterPro"/>
</dbReference>
<dbReference type="GO" id="GO:0005886">
    <property type="term" value="C:plasma membrane"/>
    <property type="evidence" value="ECO:0007669"/>
    <property type="project" value="UniProtKB-SubCell"/>
</dbReference>
<keyword evidence="7 13" id="KW-1005">Bacterial flagellum biogenesis</keyword>
<keyword evidence="15" id="KW-0282">Flagellum</keyword>
<keyword evidence="15" id="KW-0969">Cilium</keyword>
<dbReference type="RefSeq" id="WP_101895749.1">
    <property type="nucleotide sequence ID" value="NZ_CP022684.1"/>
</dbReference>
<keyword evidence="15" id="KW-0966">Cell projection</keyword>
<dbReference type="Proteomes" id="UP000235116">
    <property type="component" value="Chromosome"/>
</dbReference>
<dbReference type="InterPro" id="IPR006136">
    <property type="entry name" value="FlhB"/>
</dbReference>